<sequence>MNRFWKDNALQLAWVVALVATLGSLYFSEILEYNPCKLCWIQRIFMYPLVILLGIAAVKRDNKITTYVLSLSIPGGLVSLYHYLYEKTDWFQAASNFCRENPCDIEYINWLGFITIPFLALTAFILITVICFLLRRALRKNDGLHFSM</sequence>
<reference evidence="1" key="1">
    <citation type="submission" date="2024-12" db="EMBL/GenBank/DDBJ databases">
        <authorList>
            <person name="Wu N."/>
        </authorList>
    </citation>
    <scope>NUCLEOTIDE SEQUENCE</scope>
    <source>
        <strain evidence="1">P15</strain>
    </source>
</reference>
<protein>
    <submittedName>
        <fullName evidence="1">Disulfide oxidoreductase</fullName>
    </submittedName>
</protein>
<evidence type="ECO:0000313" key="1">
    <source>
        <dbReference type="EMBL" id="MFM9330493.1"/>
    </source>
</evidence>
<dbReference type="Proteomes" id="UP001631969">
    <property type="component" value="Unassembled WGS sequence"/>
</dbReference>
<gene>
    <name evidence="1" type="ORF">ACI1P1_19510</name>
</gene>
<accession>A0ACC7P0D5</accession>
<name>A0ACC7P0D5_9BACL</name>
<dbReference type="EMBL" id="JBJURJ010000013">
    <property type="protein sequence ID" value="MFM9330493.1"/>
    <property type="molecule type" value="Genomic_DNA"/>
</dbReference>
<comment type="caution">
    <text evidence="1">The sequence shown here is derived from an EMBL/GenBank/DDBJ whole genome shotgun (WGS) entry which is preliminary data.</text>
</comment>
<keyword evidence="2" id="KW-1185">Reference proteome</keyword>
<organism evidence="1 2">
    <name type="scientific">Paenibacillus mesotrionivorans</name>
    <dbReference type="NCBI Taxonomy" id="3160968"/>
    <lineage>
        <taxon>Bacteria</taxon>
        <taxon>Bacillati</taxon>
        <taxon>Bacillota</taxon>
        <taxon>Bacilli</taxon>
        <taxon>Bacillales</taxon>
        <taxon>Paenibacillaceae</taxon>
        <taxon>Paenibacillus</taxon>
    </lineage>
</organism>
<evidence type="ECO:0000313" key="2">
    <source>
        <dbReference type="Proteomes" id="UP001631969"/>
    </source>
</evidence>
<proteinExistence type="predicted"/>